<comment type="caution">
    <text evidence="2">The sequence shown here is derived from an EMBL/GenBank/DDBJ whole genome shotgun (WGS) entry which is preliminary data.</text>
</comment>
<proteinExistence type="predicted"/>
<keyword evidence="3" id="KW-1185">Reference proteome</keyword>
<dbReference type="Proteomes" id="UP001054821">
    <property type="component" value="Chromosome 5"/>
</dbReference>
<protein>
    <recommendedName>
        <fullName evidence="1">Aminotransferase-like plant mobile domain-containing protein</fullName>
    </recommendedName>
</protein>
<evidence type="ECO:0000313" key="3">
    <source>
        <dbReference type="Proteomes" id="UP001054821"/>
    </source>
</evidence>
<sequence length="85" mass="9657">MCNIHVKAKMLRHVIKRWSSETHTFICLFGEFTFTLEDVANLFCLHVCGNRNPFDIAPTLEDMDELAVLRNGAPTSPSTSLRFSN</sequence>
<reference evidence="2 3" key="1">
    <citation type="journal article" date="2022" name="G3 (Bethesda)">
        <title>Whole-genome sequence and methylome profiling of the almond [Prunus dulcis (Mill.) D.A. Webb] cultivar 'Nonpareil'.</title>
        <authorList>
            <person name="D'Amico-Willman K.M."/>
            <person name="Ouma W.Z."/>
            <person name="Meulia T."/>
            <person name="Sideli G.M."/>
            <person name="Gradziel T.M."/>
            <person name="Fresnedo-Ramirez J."/>
        </authorList>
    </citation>
    <scope>NUCLEOTIDE SEQUENCE [LARGE SCALE GENOMIC DNA]</scope>
    <source>
        <strain evidence="2">Clone GOH B32 T37-40</strain>
    </source>
</reference>
<name>A0AAD4VLI4_PRUDU</name>
<evidence type="ECO:0000259" key="1">
    <source>
        <dbReference type="Pfam" id="PF10536"/>
    </source>
</evidence>
<dbReference type="AlphaFoldDB" id="A0AAD4VLI4"/>
<dbReference type="Pfam" id="PF10536">
    <property type="entry name" value="PMD"/>
    <property type="match status" value="1"/>
</dbReference>
<organism evidence="2 3">
    <name type="scientific">Prunus dulcis</name>
    <name type="common">Almond</name>
    <name type="synonym">Amygdalus dulcis</name>
    <dbReference type="NCBI Taxonomy" id="3755"/>
    <lineage>
        <taxon>Eukaryota</taxon>
        <taxon>Viridiplantae</taxon>
        <taxon>Streptophyta</taxon>
        <taxon>Embryophyta</taxon>
        <taxon>Tracheophyta</taxon>
        <taxon>Spermatophyta</taxon>
        <taxon>Magnoliopsida</taxon>
        <taxon>eudicotyledons</taxon>
        <taxon>Gunneridae</taxon>
        <taxon>Pentapetalae</taxon>
        <taxon>rosids</taxon>
        <taxon>fabids</taxon>
        <taxon>Rosales</taxon>
        <taxon>Rosaceae</taxon>
        <taxon>Amygdaloideae</taxon>
        <taxon>Amygdaleae</taxon>
        <taxon>Prunus</taxon>
    </lineage>
</organism>
<accession>A0AAD4VLI4</accession>
<feature type="domain" description="Aminotransferase-like plant mobile" evidence="1">
    <location>
        <begin position="3"/>
        <end position="50"/>
    </location>
</feature>
<dbReference type="EMBL" id="JAJFAZ020000005">
    <property type="protein sequence ID" value="KAI5327315.1"/>
    <property type="molecule type" value="Genomic_DNA"/>
</dbReference>
<dbReference type="InterPro" id="IPR019557">
    <property type="entry name" value="AminoTfrase-like_pln_mobile"/>
</dbReference>
<gene>
    <name evidence="2" type="ORF">L3X38_026711</name>
</gene>
<evidence type="ECO:0000313" key="2">
    <source>
        <dbReference type="EMBL" id="KAI5327315.1"/>
    </source>
</evidence>